<organism evidence="2 3">
    <name type="scientific">Pleurodeles waltl</name>
    <name type="common">Iberian ribbed newt</name>
    <dbReference type="NCBI Taxonomy" id="8319"/>
    <lineage>
        <taxon>Eukaryota</taxon>
        <taxon>Metazoa</taxon>
        <taxon>Chordata</taxon>
        <taxon>Craniata</taxon>
        <taxon>Vertebrata</taxon>
        <taxon>Euteleostomi</taxon>
        <taxon>Amphibia</taxon>
        <taxon>Batrachia</taxon>
        <taxon>Caudata</taxon>
        <taxon>Salamandroidea</taxon>
        <taxon>Salamandridae</taxon>
        <taxon>Pleurodelinae</taxon>
        <taxon>Pleurodeles</taxon>
    </lineage>
</organism>
<gene>
    <name evidence="2" type="ORF">NDU88_002437</name>
</gene>
<evidence type="ECO:0000256" key="1">
    <source>
        <dbReference type="SAM" id="MobiDB-lite"/>
    </source>
</evidence>
<dbReference type="Proteomes" id="UP001066276">
    <property type="component" value="Chromosome 9"/>
</dbReference>
<accession>A0AAV7MPD6</accession>
<evidence type="ECO:0000313" key="3">
    <source>
        <dbReference type="Proteomes" id="UP001066276"/>
    </source>
</evidence>
<comment type="caution">
    <text evidence="2">The sequence shown here is derived from an EMBL/GenBank/DDBJ whole genome shotgun (WGS) entry which is preliminary data.</text>
</comment>
<dbReference type="EMBL" id="JANPWB010000013">
    <property type="protein sequence ID" value="KAJ1105029.1"/>
    <property type="molecule type" value="Genomic_DNA"/>
</dbReference>
<feature type="region of interest" description="Disordered" evidence="1">
    <location>
        <begin position="1"/>
        <end position="160"/>
    </location>
</feature>
<proteinExistence type="predicted"/>
<sequence>MEECFSDKPGTLAMAEQTNPGNPRWRTDFPADRHHRSSPTPICRWLSLTRRESRGGRGCRAPAGRTAAGASRLSGGLPKDQGREGKHRRAPQEESSAALVPEPRSSSFRPSATPLFFGGSSWRVERPDGAEADQDSRSIRARQNQDPGGTQRIKNVQSPD</sequence>
<evidence type="ECO:0000313" key="2">
    <source>
        <dbReference type="EMBL" id="KAJ1105029.1"/>
    </source>
</evidence>
<name>A0AAV7MPD6_PLEWA</name>
<feature type="compositionally biased region" description="Polar residues" evidence="1">
    <location>
        <begin position="141"/>
        <end position="160"/>
    </location>
</feature>
<keyword evidence="3" id="KW-1185">Reference proteome</keyword>
<feature type="compositionally biased region" description="Basic and acidic residues" evidence="1">
    <location>
        <begin position="123"/>
        <end position="138"/>
    </location>
</feature>
<protein>
    <submittedName>
        <fullName evidence="2">Uncharacterized protein</fullName>
    </submittedName>
</protein>
<dbReference type="AlphaFoldDB" id="A0AAV7MPD6"/>
<feature type="compositionally biased region" description="Low complexity" evidence="1">
    <location>
        <begin position="59"/>
        <end position="72"/>
    </location>
</feature>
<reference evidence="2" key="1">
    <citation type="journal article" date="2022" name="bioRxiv">
        <title>Sequencing and chromosome-scale assembly of the giantPleurodeles waltlgenome.</title>
        <authorList>
            <person name="Brown T."/>
            <person name="Elewa A."/>
            <person name="Iarovenko S."/>
            <person name="Subramanian E."/>
            <person name="Araus A.J."/>
            <person name="Petzold A."/>
            <person name="Susuki M."/>
            <person name="Suzuki K.-i.T."/>
            <person name="Hayashi T."/>
            <person name="Toyoda A."/>
            <person name="Oliveira C."/>
            <person name="Osipova E."/>
            <person name="Leigh N.D."/>
            <person name="Simon A."/>
            <person name="Yun M.H."/>
        </authorList>
    </citation>
    <scope>NUCLEOTIDE SEQUENCE</scope>
    <source>
        <strain evidence="2">20211129_DDA</strain>
        <tissue evidence="2">Liver</tissue>
    </source>
</reference>